<gene>
    <name evidence="1" type="ORF">EV182_002053</name>
</gene>
<organism evidence="1 2">
    <name type="scientific">Spiromyces aspiralis</name>
    <dbReference type="NCBI Taxonomy" id="68401"/>
    <lineage>
        <taxon>Eukaryota</taxon>
        <taxon>Fungi</taxon>
        <taxon>Fungi incertae sedis</taxon>
        <taxon>Zoopagomycota</taxon>
        <taxon>Kickxellomycotina</taxon>
        <taxon>Kickxellomycetes</taxon>
        <taxon>Kickxellales</taxon>
        <taxon>Kickxellaceae</taxon>
        <taxon>Spiromyces</taxon>
    </lineage>
</organism>
<comment type="caution">
    <text evidence="1">The sequence shown here is derived from an EMBL/GenBank/DDBJ whole genome shotgun (WGS) entry which is preliminary data.</text>
</comment>
<name>A0ACC1HSA5_9FUNG</name>
<proteinExistence type="predicted"/>
<dbReference type="EMBL" id="JAMZIH010000384">
    <property type="protein sequence ID" value="KAJ1679438.1"/>
    <property type="molecule type" value="Genomic_DNA"/>
</dbReference>
<keyword evidence="2" id="KW-1185">Reference proteome</keyword>
<reference evidence="1" key="1">
    <citation type="submission" date="2022-06" db="EMBL/GenBank/DDBJ databases">
        <title>Phylogenomic reconstructions and comparative analyses of Kickxellomycotina fungi.</title>
        <authorList>
            <person name="Reynolds N.K."/>
            <person name="Stajich J.E."/>
            <person name="Barry K."/>
            <person name="Grigoriev I.V."/>
            <person name="Crous P."/>
            <person name="Smith M.E."/>
        </authorList>
    </citation>
    <scope>NUCLEOTIDE SEQUENCE</scope>
    <source>
        <strain evidence="1">RSA 2271</strain>
    </source>
</reference>
<accession>A0ACC1HSA5</accession>
<evidence type="ECO:0000313" key="2">
    <source>
        <dbReference type="Proteomes" id="UP001145114"/>
    </source>
</evidence>
<protein>
    <submittedName>
        <fullName evidence="1">Uncharacterized protein</fullName>
    </submittedName>
</protein>
<dbReference type="Proteomes" id="UP001145114">
    <property type="component" value="Unassembled WGS sequence"/>
</dbReference>
<feature type="non-terminal residue" evidence="1">
    <location>
        <position position="486"/>
    </location>
</feature>
<evidence type="ECO:0000313" key="1">
    <source>
        <dbReference type="EMBL" id="KAJ1679438.1"/>
    </source>
</evidence>
<sequence>MHFPIDLPQHIKDSICVYLELFLAHRELRDLGTLSQSWYHAVQKEKWCYFNFPSTVTTANREFSYHGGYDGEPADSEDERLELFRKEGYLYVQILAISEWHTLDPSLINQHYPCLKEITLPYAYPCPDDLLALMRRNLSVETIHIAGDEDGLWEKEFTYHGSVFGKILSLVAPLNRLTMLNISVTIDMSQVWVVLTNVPTLQTIELSYLIYRHPPDGHGCDGSCDDCGDNEDPHSVQLSSAARNHGSWCIVAKARHDYLRKLDMFTLTIDNGEHLLDVLRMISTARLPGLKHMDLPHFALPDETIEELDKHENGGSRIWSGLDPRLIVSCDPLWPNLGSLRLCEFNPRLAMLVARSCPNIHVLCLLVTASGTNLSSFISTFRLLYRHGFRELQRLIFDDCGGGAKLADIGIFGYSLLFPEEDSGDANAAKEAPHSAIGWRKLSVLDVKCLVLDIDELYGISTRFPELKRLAIQFMHISRPFFPISP</sequence>